<dbReference type="PANTHER" id="PTHR30055">
    <property type="entry name" value="HTH-TYPE TRANSCRIPTIONAL REGULATOR RUTR"/>
    <property type="match status" value="1"/>
</dbReference>
<name>A0ABN1ZND7_9ACTN</name>
<dbReference type="SUPFAM" id="SSF46689">
    <property type="entry name" value="Homeodomain-like"/>
    <property type="match status" value="1"/>
</dbReference>
<reference evidence="4 5" key="1">
    <citation type="journal article" date="2019" name="Int. J. Syst. Evol. Microbiol.">
        <title>The Global Catalogue of Microorganisms (GCM) 10K type strain sequencing project: providing services to taxonomists for standard genome sequencing and annotation.</title>
        <authorList>
            <consortium name="The Broad Institute Genomics Platform"/>
            <consortium name="The Broad Institute Genome Sequencing Center for Infectious Disease"/>
            <person name="Wu L."/>
            <person name="Ma J."/>
        </authorList>
    </citation>
    <scope>NUCLEOTIDE SEQUENCE [LARGE SCALE GENOMIC DNA]</scope>
    <source>
        <strain evidence="4 5">JCM 15933</strain>
    </source>
</reference>
<accession>A0ABN1ZND7</accession>
<keyword evidence="5" id="KW-1185">Reference proteome</keyword>
<gene>
    <name evidence="4" type="ORF">GCM10009827_010950</name>
</gene>
<evidence type="ECO:0000256" key="1">
    <source>
        <dbReference type="ARBA" id="ARBA00023125"/>
    </source>
</evidence>
<dbReference type="InterPro" id="IPR009057">
    <property type="entry name" value="Homeodomain-like_sf"/>
</dbReference>
<feature type="domain" description="HTH tetR-type" evidence="3">
    <location>
        <begin position="1"/>
        <end position="55"/>
    </location>
</feature>
<dbReference type="Pfam" id="PF00440">
    <property type="entry name" value="TetR_N"/>
    <property type="match status" value="1"/>
</dbReference>
<protein>
    <submittedName>
        <fullName evidence="4">TetR/AcrR family transcriptional regulator</fullName>
    </submittedName>
</protein>
<dbReference type="InterPro" id="IPR001647">
    <property type="entry name" value="HTH_TetR"/>
</dbReference>
<keyword evidence="1 2" id="KW-0238">DNA-binding</keyword>
<feature type="DNA-binding region" description="H-T-H motif" evidence="2">
    <location>
        <begin position="18"/>
        <end position="37"/>
    </location>
</feature>
<dbReference type="PRINTS" id="PR00455">
    <property type="entry name" value="HTHTETR"/>
</dbReference>
<dbReference type="PANTHER" id="PTHR30055:SF146">
    <property type="entry name" value="HTH-TYPE TRANSCRIPTIONAL DUAL REGULATOR CECR"/>
    <property type="match status" value="1"/>
</dbReference>
<dbReference type="InterPro" id="IPR050109">
    <property type="entry name" value="HTH-type_TetR-like_transc_reg"/>
</dbReference>
<evidence type="ECO:0000259" key="3">
    <source>
        <dbReference type="PROSITE" id="PS50977"/>
    </source>
</evidence>
<evidence type="ECO:0000313" key="4">
    <source>
        <dbReference type="EMBL" id="GAA1501446.1"/>
    </source>
</evidence>
<proteinExistence type="predicted"/>
<dbReference type="EMBL" id="BAAAQD010000001">
    <property type="protein sequence ID" value="GAA1501446.1"/>
    <property type="molecule type" value="Genomic_DNA"/>
</dbReference>
<dbReference type="PROSITE" id="PS50977">
    <property type="entry name" value="HTH_TETR_2"/>
    <property type="match status" value="1"/>
</dbReference>
<dbReference type="Gene3D" id="1.10.357.10">
    <property type="entry name" value="Tetracycline Repressor, domain 2"/>
    <property type="match status" value="1"/>
</dbReference>
<organism evidence="4 5">
    <name type="scientific">Dactylosporangium maewongense</name>
    <dbReference type="NCBI Taxonomy" id="634393"/>
    <lineage>
        <taxon>Bacteria</taxon>
        <taxon>Bacillati</taxon>
        <taxon>Actinomycetota</taxon>
        <taxon>Actinomycetes</taxon>
        <taxon>Micromonosporales</taxon>
        <taxon>Micromonosporaceae</taxon>
        <taxon>Dactylosporangium</taxon>
    </lineage>
</organism>
<evidence type="ECO:0000313" key="5">
    <source>
        <dbReference type="Proteomes" id="UP001501470"/>
    </source>
</evidence>
<evidence type="ECO:0000256" key="2">
    <source>
        <dbReference type="PROSITE-ProRule" id="PRU00335"/>
    </source>
</evidence>
<comment type="caution">
    <text evidence="4">The sequence shown here is derived from an EMBL/GenBank/DDBJ whole genome shotgun (WGS) entry which is preliminary data.</text>
</comment>
<dbReference type="Proteomes" id="UP001501470">
    <property type="component" value="Unassembled WGS sequence"/>
</dbReference>
<sequence length="163" mass="17949">MLAAALREFSQKGLHGGSTTTIAAEAGLSHPNLFRLFSTKKELFIAALQQVFATIEREMIQRGTAAEAPLPAMEAAWGELIADHDLMSMYLQGYAACHDPDIRAVMQRATRAIFERVERMPGVDAGQAHRFFAEGLIFMVGAVMKLDSEPTEEDWGARFLFSG</sequence>